<accession>A0A1G8G0P9</accession>
<organism evidence="2 3">
    <name type="scientific">Agrococcus jejuensis</name>
    <dbReference type="NCBI Taxonomy" id="399736"/>
    <lineage>
        <taxon>Bacteria</taxon>
        <taxon>Bacillati</taxon>
        <taxon>Actinomycetota</taxon>
        <taxon>Actinomycetes</taxon>
        <taxon>Micrococcales</taxon>
        <taxon>Microbacteriaceae</taxon>
        <taxon>Agrococcus</taxon>
    </lineage>
</organism>
<dbReference type="InterPro" id="IPR004360">
    <property type="entry name" value="Glyas_Fos-R_dOase_dom"/>
</dbReference>
<evidence type="ECO:0000259" key="1">
    <source>
        <dbReference type="PROSITE" id="PS51819"/>
    </source>
</evidence>
<reference evidence="3" key="1">
    <citation type="submission" date="2016-10" db="EMBL/GenBank/DDBJ databases">
        <authorList>
            <person name="Varghese N."/>
            <person name="Submissions S."/>
        </authorList>
    </citation>
    <scope>NUCLEOTIDE SEQUENCE [LARGE SCALE GENOMIC DNA]</scope>
    <source>
        <strain evidence="3">DSM 22002</strain>
    </source>
</reference>
<keyword evidence="3" id="KW-1185">Reference proteome</keyword>
<dbReference type="OrthoDB" id="9804907at2"/>
<dbReference type="SUPFAM" id="SSF54593">
    <property type="entry name" value="Glyoxalase/Bleomycin resistance protein/Dihydroxybiphenyl dioxygenase"/>
    <property type="match status" value="1"/>
</dbReference>
<dbReference type="InterPro" id="IPR029068">
    <property type="entry name" value="Glyas_Bleomycin-R_OHBP_Dase"/>
</dbReference>
<dbReference type="Pfam" id="PF00903">
    <property type="entry name" value="Glyoxalase"/>
    <property type="match status" value="1"/>
</dbReference>
<evidence type="ECO:0000313" key="2">
    <source>
        <dbReference type="EMBL" id="SDH87920.1"/>
    </source>
</evidence>
<protein>
    <submittedName>
        <fullName evidence="2">Glyoxalase-like domain-containing protein</fullName>
    </submittedName>
</protein>
<dbReference type="EMBL" id="LT629695">
    <property type="protein sequence ID" value="SDH87920.1"/>
    <property type="molecule type" value="Genomic_DNA"/>
</dbReference>
<dbReference type="Gene3D" id="3.10.180.10">
    <property type="entry name" value="2,3-Dihydroxybiphenyl 1,2-Dioxygenase, domain 1"/>
    <property type="match status" value="1"/>
</dbReference>
<dbReference type="RefSeq" id="WP_092505813.1">
    <property type="nucleotide sequence ID" value="NZ_LT629695.1"/>
</dbReference>
<gene>
    <name evidence="2" type="ORF">SAMN04489720_2704</name>
</gene>
<dbReference type="Proteomes" id="UP000198822">
    <property type="component" value="Chromosome I"/>
</dbReference>
<proteinExistence type="predicted"/>
<feature type="domain" description="VOC" evidence="1">
    <location>
        <begin position="1"/>
        <end position="124"/>
    </location>
</feature>
<name>A0A1G8G0P9_9MICO</name>
<dbReference type="STRING" id="399736.SAMN04489720_2704"/>
<dbReference type="InterPro" id="IPR037523">
    <property type="entry name" value="VOC_core"/>
</dbReference>
<evidence type="ECO:0000313" key="3">
    <source>
        <dbReference type="Proteomes" id="UP000198822"/>
    </source>
</evidence>
<dbReference type="AlphaFoldDB" id="A0A1G8G0P9"/>
<sequence>MPDYIEGFSGFAVPDTDAAATFYRDVLGLVVKEDHGMLMLALPGGGHVLAYPKPDHEPAAFTILNLVVPDLPAAIDDLVAKGAEFLRYDGFHHDERGIVHGGGRGPDIAWTTDPAGNVIGVMEGSQEPEGAA</sequence>
<dbReference type="PROSITE" id="PS51819">
    <property type="entry name" value="VOC"/>
    <property type="match status" value="1"/>
</dbReference>